<reference evidence="3" key="1">
    <citation type="submission" date="2014-03" db="EMBL/GenBank/DDBJ databases">
        <authorList>
            <person name="Aksoy S."/>
            <person name="Warren W."/>
            <person name="Wilson R.K."/>
        </authorList>
    </citation>
    <scope>NUCLEOTIDE SEQUENCE [LARGE SCALE GENOMIC DNA]</scope>
    <source>
        <strain evidence="3">IAEA</strain>
    </source>
</reference>
<feature type="transmembrane region" description="Helical" evidence="1">
    <location>
        <begin position="74"/>
        <end position="95"/>
    </location>
</feature>
<reference evidence="2" key="2">
    <citation type="submission" date="2020-05" db="UniProtKB">
        <authorList>
            <consortium name="EnsemblMetazoa"/>
        </authorList>
    </citation>
    <scope>IDENTIFICATION</scope>
    <source>
        <strain evidence="2">IAEA</strain>
    </source>
</reference>
<sequence>MVRSLKLVNELPTPTTGPLPTLLMPCKATVDVEEEECSRASVTFLEHDNRNNRVINILVVVVRLTATRTLAVDVVLVLVLALHLVLVLILFLLAMAKLQHVVGIKC</sequence>
<proteinExistence type="predicted"/>
<evidence type="ECO:0000256" key="1">
    <source>
        <dbReference type="SAM" id="Phobius"/>
    </source>
</evidence>
<dbReference type="Proteomes" id="UP000092445">
    <property type="component" value="Unassembled WGS sequence"/>
</dbReference>
<keyword evidence="1" id="KW-0812">Transmembrane</keyword>
<dbReference type="EnsemblMetazoa" id="GPAI026638-RA">
    <property type="protein sequence ID" value="GPAI026638-PA"/>
    <property type="gene ID" value="GPAI026638"/>
</dbReference>
<evidence type="ECO:0000313" key="2">
    <source>
        <dbReference type="EnsemblMetazoa" id="GPAI026638-PA"/>
    </source>
</evidence>
<keyword evidence="1" id="KW-0472">Membrane</keyword>
<keyword evidence="3" id="KW-1185">Reference proteome</keyword>
<evidence type="ECO:0000313" key="3">
    <source>
        <dbReference type="Proteomes" id="UP000092445"/>
    </source>
</evidence>
<accession>A0A1A9ZVX0</accession>
<dbReference type="VEuPathDB" id="VectorBase:GPAI026638"/>
<dbReference type="AlphaFoldDB" id="A0A1A9ZVX0"/>
<organism evidence="2 3">
    <name type="scientific">Glossina pallidipes</name>
    <name type="common">Tsetse fly</name>
    <dbReference type="NCBI Taxonomy" id="7398"/>
    <lineage>
        <taxon>Eukaryota</taxon>
        <taxon>Metazoa</taxon>
        <taxon>Ecdysozoa</taxon>
        <taxon>Arthropoda</taxon>
        <taxon>Hexapoda</taxon>
        <taxon>Insecta</taxon>
        <taxon>Pterygota</taxon>
        <taxon>Neoptera</taxon>
        <taxon>Endopterygota</taxon>
        <taxon>Diptera</taxon>
        <taxon>Brachycera</taxon>
        <taxon>Muscomorpha</taxon>
        <taxon>Hippoboscoidea</taxon>
        <taxon>Glossinidae</taxon>
        <taxon>Glossina</taxon>
    </lineage>
</organism>
<name>A0A1A9ZVX0_GLOPL</name>
<protein>
    <submittedName>
        <fullName evidence="2">Uncharacterized protein</fullName>
    </submittedName>
</protein>
<keyword evidence="1" id="KW-1133">Transmembrane helix</keyword>